<dbReference type="InterPro" id="IPR013783">
    <property type="entry name" value="Ig-like_fold"/>
</dbReference>
<name>A0A8K0K5L0_LADFU</name>
<dbReference type="InterPro" id="IPR036179">
    <property type="entry name" value="Ig-like_dom_sf"/>
</dbReference>
<keyword evidence="3" id="KW-1185">Reference proteome</keyword>
<dbReference type="SUPFAM" id="SSF48726">
    <property type="entry name" value="Immunoglobulin"/>
    <property type="match status" value="1"/>
</dbReference>
<proteinExistence type="predicted"/>
<organism evidence="2 3">
    <name type="scientific">Ladona fulva</name>
    <name type="common">Scarce chaser dragonfly</name>
    <name type="synonym">Libellula fulva</name>
    <dbReference type="NCBI Taxonomy" id="123851"/>
    <lineage>
        <taxon>Eukaryota</taxon>
        <taxon>Metazoa</taxon>
        <taxon>Ecdysozoa</taxon>
        <taxon>Arthropoda</taxon>
        <taxon>Hexapoda</taxon>
        <taxon>Insecta</taxon>
        <taxon>Pterygota</taxon>
        <taxon>Palaeoptera</taxon>
        <taxon>Odonata</taxon>
        <taxon>Epiprocta</taxon>
        <taxon>Anisoptera</taxon>
        <taxon>Libelluloidea</taxon>
        <taxon>Libellulidae</taxon>
        <taxon>Ladona</taxon>
    </lineage>
</organism>
<dbReference type="EMBL" id="KZ308359">
    <property type="protein sequence ID" value="KAG8228132.1"/>
    <property type="molecule type" value="Genomic_DNA"/>
</dbReference>
<feature type="domain" description="Ig-like" evidence="1">
    <location>
        <begin position="9"/>
        <end position="85"/>
    </location>
</feature>
<dbReference type="CDD" id="cd00096">
    <property type="entry name" value="Ig"/>
    <property type="match status" value="1"/>
</dbReference>
<dbReference type="PROSITE" id="PS50835">
    <property type="entry name" value="IG_LIKE"/>
    <property type="match status" value="1"/>
</dbReference>
<comment type="caution">
    <text evidence="2">The sequence shown here is derived from an EMBL/GenBank/DDBJ whole genome shotgun (WGS) entry which is preliminary data.</text>
</comment>
<dbReference type="PANTHER" id="PTHR23278:SF28">
    <property type="entry name" value="SIDESTEP IV, ISOFORM C"/>
    <property type="match status" value="1"/>
</dbReference>
<reference evidence="2" key="2">
    <citation type="submission" date="2017-10" db="EMBL/GenBank/DDBJ databases">
        <title>Ladona fulva Genome sequencing and assembly.</title>
        <authorList>
            <person name="Murali S."/>
            <person name="Richards S."/>
            <person name="Bandaranaike D."/>
            <person name="Bellair M."/>
            <person name="Blankenburg K."/>
            <person name="Chao H."/>
            <person name="Dinh H."/>
            <person name="Doddapaneni H."/>
            <person name="Dugan-Rocha S."/>
            <person name="Elkadiri S."/>
            <person name="Gnanaolivu R."/>
            <person name="Hernandez B."/>
            <person name="Skinner E."/>
            <person name="Javaid M."/>
            <person name="Lee S."/>
            <person name="Li M."/>
            <person name="Ming W."/>
            <person name="Munidasa M."/>
            <person name="Muniz J."/>
            <person name="Nguyen L."/>
            <person name="Hughes D."/>
            <person name="Osuji N."/>
            <person name="Pu L.-L."/>
            <person name="Puazo M."/>
            <person name="Qu C."/>
            <person name="Quiroz J."/>
            <person name="Raj R."/>
            <person name="Weissenberger G."/>
            <person name="Xin Y."/>
            <person name="Zou X."/>
            <person name="Han Y."/>
            <person name="Worley K."/>
            <person name="Muzny D."/>
            <person name="Gibbs R."/>
        </authorList>
    </citation>
    <scope>NUCLEOTIDE SEQUENCE</scope>
    <source>
        <strain evidence="2">Sampled in the wild</strain>
    </source>
</reference>
<dbReference type="Gene3D" id="2.60.40.10">
    <property type="entry name" value="Immunoglobulins"/>
    <property type="match status" value="1"/>
</dbReference>
<dbReference type="InterPro" id="IPR007110">
    <property type="entry name" value="Ig-like_dom"/>
</dbReference>
<sequence>MLNEKVVVPTCKEEREELFGALKHETISIKCEVEANPPPTSFHWTFNNSGGDVTEVSPTRFTSDASISRLNHTPVSDMDYGTLACWGSNEVGRQRNPCLFQVVAAGMGPFLNRPVNARFSPSLVAFHSLNFTFKYLSLQRNGS</sequence>
<dbReference type="Pfam" id="PF13927">
    <property type="entry name" value="Ig_3"/>
    <property type="match status" value="1"/>
</dbReference>
<dbReference type="OrthoDB" id="6431884at2759"/>
<dbReference type="AlphaFoldDB" id="A0A8K0K5L0"/>
<accession>A0A8K0K5L0</accession>
<evidence type="ECO:0000313" key="3">
    <source>
        <dbReference type="Proteomes" id="UP000792457"/>
    </source>
</evidence>
<evidence type="ECO:0000313" key="2">
    <source>
        <dbReference type="EMBL" id="KAG8228132.1"/>
    </source>
</evidence>
<evidence type="ECO:0000259" key="1">
    <source>
        <dbReference type="PROSITE" id="PS50835"/>
    </source>
</evidence>
<reference evidence="2" key="1">
    <citation type="submission" date="2013-04" db="EMBL/GenBank/DDBJ databases">
        <authorList>
            <person name="Qu J."/>
            <person name="Murali S.C."/>
            <person name="Bandaranaike D."/>
            <person name="Bellair M."/>
            <person name="Blankenburg K."/>
            <person name="Chao H."/>
            <person name="Dinh H."/>
            <person name="Doddapaneni H."/>
            <person name="Downs B."/>
            <person name="Dugan-Rocha S."/>
            <person name="Elkadiri S."/>
            <person name="Gnanaolivu R.D."/>
            <person name="Hernandez B."/>
            <person name="Javaid M."/>
            <person name="Jayaseelan J.C."/>
            <person name="Lee S."/>
            <person name="Li M."/>
            <person name="Ming W."/>
            <person name="Munidasa M."/>
            <person name="Muniz J."/>
            <person name="Nguyen L."/>
            <person name="Ongeri F."/>
            <person name="Osuji N."/>
            <person name="Pu L.-L."/>
            <person name="Puazo M."/>
            <person name="Qu C."/>
            <person name="Quiroz J."/>
            <person name="Raj R."/>
            <person name="Weissenberger G."/>
            <person name="Xin Y."/>
            <person name="Zou X."/>
            <person name="Han Y."/>
            <person name="Richards S."/>
            <person name="Worley K."/>
            <person name="Muzny D."/>
            <person name="Gibbs R."/>
        </authorList>
    </citation>
    <scope>NUCLEOTIDE SEQUENCE</scope>
    <source>
        <strain evidence="2">Sampled in the wild</strain>
    </source>
</reference>
<dbReference type="Proteomes" id="UP000792457">
    <property type="component" value="Unassembled WGS sequence"/>
</dbReference>
<dbReference type="PANTHER" id="PTHR23278">
    <property type="entry name" value="SIDESTEP PROTEIN"/>
    <property type="match status" value="1"/>
</dbReference>
<protein>
    <recommendedName>
        <fullName evidence="1">Ig-like domain-containing protein</fullName>
    </recommendedName>
</protein>
<gene>
    <name evidence="2" type="ORF">J437_LFUL000134</name>
</gene>